<dbReference type="RefSeq" id="WP_014215387.1">
    <property type="nucleotide sequence ID" value="NC_016605.1"/>
</dbReference>
<reference evidence="2 3" key="1">
    <citation type="journal article" date="2012" name="J. Bacteriol.">
        <title>Complete Genome Sequence of the Beer Spoilage Organism Pediococcus claussenii ATCC BAA-344T.</title>
        <authorList>
            <person name="Pittet V."/>
            <person name="Abegunde T."/>
            <person name="Marfleet T."/>
            <person name="Haakensen M."/>
            <person name="Morrow K."/>
            <person name="Jayaprakash T."/>
            <person name="Schroeder K."/>
            <person name="Trost B."/>
            <person name="Byrns S."/>
            <person name="Bergsveinson J."/>
            <person name="Kusalik A."/>
            <person name="Ziola B."/>
        </authorList>
    </citation>
    <scope>NUCLEOTIDE SEQUENCE [LARGE SCALE GENOMIC DNA]</scope>
    <source>
        <strain evidence="2 3">ATCC BAA-344</strain>
    </source>
</reference>
<protein>
    <recommendedName>
        <fullName evidence="4">DUF2140 family protein</fullName>
    </recommendedName>
</protein>
<evidence type="ECO:0000256" key="1">
    <source>
        <dbReference type="SAM" id="Phobius"/>
    </source>
</evidence>
<evidence type="ECO:0000313" key="3">
    <source>
        <dbReference type="Proteomes" id="UP000005444"/>
    </source>
</evidence>
<feature type="transmembrane region" description="Helical" evidence="1">
    <location>
        <begin position="21"/>
        <end position="39"/>
    </location>
</feature>
<dbReference type="AlphaFoldDB" id="G8PD55"/>
<accession>G8PD55</accession>
<dbReference type="KEGG" id="pce:PECL_921"/>
<organism evidence="2 3">
    <name type="scientific">Pediococcus claussenii (strain ATCC BAA-344 / DSM 14800 / JCM 18046 / KCTC 3811 / LMG 21948 / P06)</name>
    <dbReference type="NCBI Taxonomy" id="701521"/>
    <lineage>
        <taxon>Bacteria</taxon>
        <taxon>Bacillati</taxon>
        <taxon>Bacillota</taxon>
        <taxon>Bacilli</taxon>
        <taxon>Lactobacillales</taxon>
        <taxon>Lactobacillaceae</taxon>
        <taxon>Pediococcus</taxon>
    </lineage>
</organism>
<dbReference type="STRING" id="701521.PECL_921"/>
<gene>
    <name evidence="2" type="ordered locus">PECL_921</name>
</gene>
<keyword evidence="3" id="KW-1185">Reference proteome</keyword>
<dbReference type="HOGENOM" id="CLU_098230_1_0_9"/>
<evidence type="ECO:0000313" key="2">
    <source>
        <dbReference type="EMBL" id="AEV95190.1"/>
    </source>
</evidence>
<dbReference type="Proteomes" id="UP000005444">
    <property type="component" value="Chromosome"/>
</dbReference>
<sequence length="203" mass="23361">MNRKSRVETEEKREERNWWRWAFIGLLVVIVLLGGYGYSQLTAQPPVNQEQGSFKPSEAQFEINLDKGQINALAANYLGRLQKGKAQKYMFKIGKFASISGKQKILGQNINFAINFIPKKTKEGNVLLKAKGLNIGRLNLPIPFAMTYVREHYKIPKWVSINSHKKTILLDLNKYSRNKTLRYSVKKINMESDQFTIKVSVPK</sequence>
<name>G8PD55_PEDCP</name>
<keyword evidence="1" id="KW-0812">Transmembrane</keyword>
<dbReference type="eggNOG" id="COG4698">
    <property type="taxonomic scope" value="Bacteria"/>
</dbReference>
<dbReference type="Pfam" id="PF09911">
    <property type="entry name" value="DUF2140"/>
    <property type="match status" value="1"/>
</dbReference>
<keyword evidence="1" id="KW-1133">Transmembrane helix</keyword>
<dbReference type="PATRIC" id="fig|701521.8.peg.869"/>
<proteinExistence type="predicted"/>
<evidence type="ECO:0008006" key="4">
    <source>
        <dbReference type="Google" id="ProtNLM"/>
    </source>
</evidence>
<dbReference type="EMBL" id="CP003137">
    <property type="protein sequence ID" value="AEV95190.1"/>
    <property type="molecule type" value="Genomic_DNA"/>
</dbReference>
<dbReference type="InterPro" id="IPR018672">
    <property type="entry name" value="DUF2140"/>
</dbReference>
<keyword evidence="1" id="KW-0472">Membrane</keyword>